<dbReference type="PANTHER" id="PTHR38011:SF7">
    <property type="entry name" value="2,5-DIAMINO-6-RIBOSYLAMINO-4(3H)-PYRIMIDINONE 5'-PHOSPHATE REDUCTASE"/>
    <property type="match status" value="1"/>
</dbReference>
<comment type="pathway">
    <text evidence="1">Cofactor biosynthesis; riboflavin biosynthesis.</text>
</comment>
<evidence type="ECO:0000313" key="5">
    <source>
        <dbReference type="EMBL" id="VYT95081.1"/>
    </source>
</evidence>
<keyword evidence="3" id="KW-0560">Oxidoreductase</keyword>
<dbReference type="PANTHER" id="PTHR38011">
    <property type="entry name" value="DIHYDROFOLATE REDUCTASE FAMILY PROTEIN (AFU_ORTHOLOGUE AFUA_8G06820)"/>
    <property type="match status" value="1"/>
</dbReference>
<sequence length="261" mass="29143">MTRPYIFCHMETSLDGKIMGKYLWRPNAVDEGDSFDIVQHQKYEYQALILGRTTIDDNFTYYEKPQVNEAAPEVPAGDFIAEGASLGQFMIAIDSKGKLAWPDNTAEDGDMKPHVVSILTESTPNSYKDFLRQKGISYLICGKDSVDLALACEKIKDVLHVEKMMLGGGAVLNWSFLQAGLVDEVSQVIAPAADGSTTTQTLFMAKPGITKDQPIIFKPLSVEIMEDDAVWIRWQVGEKVDFDFDNDPTYKEVMGMIEAHK</sequence>
<protein>
    <submittedName>
        <fullName evidence="5">5-amino-6-(5-phosphoribosylamino)uracil reductase</fullName>
    </submittedName>
</protein>
<name>A0A6N3ATY5_9FIRM</name>
<evidence type="ECO:0000256" key="1">
    <source>
        <dbReference type="ARBA" id="ARBA00005104"/>
    </source>
</evidence>
<dbReference type="InterPro" id="IPR050765">
    <property type="entry name" value="Riboflavin_Biosynth_HTPR"/>
</dbReference>
<proteinExistence type="predicted"/>
<dbReference type="GO" id="GO:0009231">
    <property type="term" value="P:riboflavin biosynthetic process"/>
    <property type="evidence" value="ECO:0007669"/>
    <property type="project" value="InterPro"/>
</dbReference>
<accession>A0A6N3ATY5</accession>
<feature type="domain" description="Bacterial bifunctional deaminase-reductase C-terminal" evidence="4">
    <location>
        <begin position="4"/>
        <end position="204"/>
    </location>
</feature>
<gene>
    <name evidence="5" type="ORF">VRLFYP33_00865</name>
</gene>
<reference evidence="5" key="1">
    <citation type="submission" date="2019-11" db="EMBL/GenBank/DDBJ databases">
        <authorList>
            <person name="Feng L."/>
        </authorList>
    </citation>
    <scope>NUCLEOTIDE SEQUENCE</scope>
    <source>
        <strain evidence="5">VrattiLFYP33</strain>
    </source>
</reference>
<evidence type="ECO:0000259" key="4">
    <source>
        <dbReference type="Pfam" id="PF01872"/>
    </source>
</evidence>
<dbReference type="RefSeq" id="WP_156704518.1">
    <property type="nucleotide sequence ID" value="NZ_CACRUX010000034.1"/>
</dbReference>
<dbReference type="Gene3D" id="3.40.430.10">
    <property type="entry name" value="Dihydrofolate Reductase, subunit A"/>
    <property type="match status" value="1"/>
</dbReference>
<keyword evidence="2" id="KW-0521">NADP</keyword>
<dbReference type="SUPFAM" id="SSF53597">
    <property type="entry name" value="Dihydrofolate reductase-like"/>
    <property type="match status" value="1"/>
</dbReference>
<dbReference type="GO" id="GO:0008703">
    <property type="term" value="F:5-amino-6-(5-phosphoribosylamino)uracil reductase activity"/>
    <property type="evidence" value="ECO:0007669"/>
    <property type="project" value="InterPro"/>
</dbReference>
<dbReference type="EMBL" id="CACRUX010000034">
    <property type="protein sequence ID" value="VYT95081.1"/>
    <property type="molecule type" value="Genomic_DNA"/>
</dbReference>
<dbReference type="InterPro" id="IPR002734">
    <property type="entry name" value="RibDG_C"/>
</dbReference>
<dbReference type="InterPro" id="IPR024072">
    <property type="entry name" value="DHFR-like_dom_sf"/>
</dbReference>
<organism evidence="5">
    <name type="scientific">Veillonella ratti</name>
    <dbReference type="NCBI Taxonomy" id="103892"/>
    <lineage>
        <taxon>Bacteria</taxon>
        <taxon>Bacillati</taxon>
        <taxon>Bacillota</taxon>
        <taxon>Negativicutes</taxon>
        <taxon>Veillonellales</taxon>
        <taxon>Veillonellaceae</taxon>
        <taxon>Veillonella</taxon>
    </lineage>
</organism>
<evidence type="ECO:0000256" key="3">
    <source>
        <dbReference type="ARBA" id="ARBA00023002"/>
    </source>
</evidence>
<evidence type="ECO:0000256" key="2">
    <source>
        <dbReference type="ARBA" id="ARBA00022857"/>
    </source>
</evidence>
<dbReference type="Pfam" id="PF01872">
    <property type="entry name" value="RibD_C"/>
    <property type="match status" value="1"/>
</dbReference>
<dbReference type="AlphaFoldDB" id="A0A6N3ATY5"/>